<dbReference type="Gramene" id="PHT87901">
    <property type="protein sequence ID" value="PHT87901"/>
    <property type="gene ID" value="T459_10007"/>
</dbReference>
<feature type="compositionally biased region" description="Polar residues" evidence="1">
    <location>
        <begin position="1"/>
        <end position="14"/>
    </location>
</feature>
<feature type="compositionally biased region" description="Basic and acidic residues" evidence="1">
    <location>
        <begin position="88"/>
        <end position="100"/>
    </location>
</feature>
<dbReference type="AlphaFoldDB" id="A0A2G3A129"/>
<proteinExistence type="predicted"/>
<sequence length="100" mass="10704">MIKGTESSGVQNFNPPMGQTAPSEVMIRSTAKPRVYPSAYAHPQAWQDAEDKPTASGESNAQGMSMIKGYHGRDGLSQNIVTGGENLPRADDISDRPSRA</sequence>
<dbReference type="STRING" id="4072.A0A2G3A129"/>
<evidence type="ECO:0000313" key="2">
    <source>
        <dbReference type="EMBL" id="PHT87901.1"/>
    </source>
</evidence>
<keyword evidence="3" id="KW-1185">Reference proteome</keyword>
<evidence type="ECO:0000256" key="1">
    <source>
        <dbReference type="SAM" id="MobiDB-lite"/>
    </source>
</evidence>
<organism evidence="2 3">
    <name type="scientific">Capsicum annuum</name>
    <name type="common">Capsicum pepper</name>
    <dbReference type="NCBI Taxonomy" id="4072"/>
    <lineage>
        <taxon>Eukaryota</taxon>
        <taxon>Viridiplantae</taxon>
        <taxon>Streptophyta</taxon>
        <taxon>Embryophyta</taxon>
        <taxon>Tracheophyta</taxon>
        <taxon>Spermatophyta</taxon>
        <taxon>Magnoliopsida</taxon>
        <taxon>eudicotyledons</taxon>
        <taxon>Gunneridae</taxon>
        <taxon>Pentapetalae</taxon>
        <taxon>asterids</taxon>
        <taxon>lamiids</taxon>
        <taxon>Solanales</taxon>
        <taxon>Solanaceae</taxon>
        <taxon>Solanoideae</taxon>
        <taxon>Capsiceae</taxon>
        <taxon>Capsicum</taxon>
    </lineage>
</organism>
<accession>A0A2G3A129</accession>
<reference evidence="2 3" key="2">
    <citation type="journal article" date="2017" name="Genome Biol.">
        <title>New reference genome sequences of hot pepper reveal the massive evolution of plant disease-resistance genes by retroduplication.</title>
        <authorList>
            <person name="Kim S."/>
            <person name="Park J."/>
            <person name="Yeom S.I."/>
            <person name="Kim Y.M."/>
            <person name="Seo E."/>
            <person name="Kim K.T."/>
            <person name="Kim M.S."/>
            <person name="Lee J.M."/>
            <person name="Cheong K."/>
            <person name="Shin H.S."/>
            <person name="Kim S.B."/>
            <person name="Han K."/>
            <person name="Lee J."/>
            <person name="Park M."/>
            <person name="Lee H.A."/>
            <person name="Lee H.Y."/>
            <person name="Lee Y."/>
            <person name="Oh S."/>
            <person name="Lee J.H."/>
            <person name="Choi E."/>
            <person name="Choi E."/>
            <person name="Lee S.E."/>
            <person name="Jeon J."/>
            <person name="Kim H."/>
            <person name="Choi G."/>
            <person name="Song H."/>
            <person name="Lee J."/>
            <person name="Lee S.C."/>
            <person name="Kwon J.K."/>
            <person name="Lee H.Y."/>
            <person name="Koo N."/>
            <person name="Hong Y."/>
            <person name="Kim R.W."/>
            <person name="Kang W.H."/>
            <person name="Huh J.H."/>
            <person name="Kang B.C."/>
            <person name="Yang T.J."/>
            <person name="Lee Y.H."/>
            <person name="Bennetzen J.L."/>
            <person name="Choi D."/>
        </authorList>
    </citation>
    <scope>NUCLEOTIDE SEQUENCE [LARGE SCALE GENOMIC DNA]</scope>
    <source>
        <strain evidence="3">cv. CM334</strain>
    </source>
</reference>
<gene>
    <name evidence="2" type="ORF">T459_10007</name>
</gene>
<comment type="caution">
    <text evidence="2">The sequence shown here is derived from an EMBL/GenBank/DDBJ whole genome shotgun (WGS) entry which is preliminary data.</text>
</comment>
<dbReference type="Proteomes" id="UP000222542">
    <property type="component" value="Unassembled WGS sequence"/>
</dbReference>
<evidence type="ECO:0000313" key="3">
    <source>
        <dbReference type="Proteomes" id="UP000222542"/>
    </source>
</evidence>
<reference evidence="2 3" key="1">
    <citation type="journal article" date="2014" name="Nat. Genet.">
        <title>Genome sequence of the hot pepper provides insights into the evolution of pungency in Capsicum species.</title>
        <authorList>
            <person name="Kim S."/>
            <person name="Park M."/>
            <person name="Yeom S.I."/>
            <person name="Kim Y.M."/>
            <person name="Lee J.M."/>
            <person name="Lee H.A."/>
            <person name="Seo E."/>
            <person name="Choi J."/>
            <person name="Cheong K."/>
            <person name="Kim K.T."/>
            <person name="Jung K."/>
            <person name="Lee G.W."/>
            <person name="Oh S.K."/>
            <person name="Bae C."/>
            <person name="Kim S.B."/>
            <person name="Lee H.Y."/>
            <person name="Kim S.Y."/>
            <person name="Kim M.S."/>
            <person name="Kang B.C."/>
            <person name="Jo Y.D."/>
            <person name="Yang H.B."/>
            <person name="Jeong H.J."/>
            <person name="Kang W.H."/>
            <person name="Kwon J.K."/>
            <person name="Shin C."/>
            <person name="Lim J.Y."/>
            <person name="Park J.H."/>
            <person name="Huh J.H."/>
            <person name="Kim J.S."/>
            <person name="Kim B.D."/>
            <person name="Cohen O."/>
            <person name="Paran I."/>
            <person name="Suh M.C."/>
            <person name="Lee S.B."/>
            <person name="Kim Y.K."/>
            <person name="Shin Y."/>
            <person name="Noh S.J."/>
            <person name="Park J."/>
            <person name="Seo Y.S."/>
            <person name="Kwon S.Y."/>
            <person name="Kim H.A."/>
            <person name="Park J.M."/>
            <person name="Kim H.J."/>
            <person name="Choi S.B."/>
            <person name="Bosland P.W."/>
            <person name="Reeves G."/>
            <person name="Jo S.H."/>
            <person name="Lee B.W."/>
            <person name="Cho H.T."/>
            <person name="Choi H.S."/>
            <person name="Lee M.S."/>
            <person name="Yu Y."/>
            <person name="Do Choi Y."/>
            <person name="Park B.S."/>
            <person name="van Deynze A."/>
            <person name="Ashrafi H."/>
            <person name="Hill T."/>
            <person name="Kim W.T."/>
            <person name="Pai H.S."/>
            <person name="Ahn H.K."/>
            <person name="Yeam I."/>
            <person name="Giovannoni J.J."/>
            <person name="Rose J.K."/>
            <person name="Sorensen I."/>
            <person name="Lee S.J."/>
            <person name="Kim R.W."/>
            <person name="Choi I.Y."/>
            <person name="Choi B.S."/>
            <person name="Lim J.S."/>
            <person name="Lee Y.H."/>
            <person name="Choi D."/>
        </authorList>
    </citation>
    <scope>NUCLEOTIDE SEQUENCE [LARGE SCALE GENOMIC DNA]</scope>
    <source>
        <strain evidence="3">cv. CM334</strain>
    </source>
</reference>
<name>A0A2G3A129_CAPAN</name>
<protein>
    <submittedName>
        <fullName evidence="2">Uncharacterized protein</fullName>
    </submittedName>
</protein>
<feature type="region of interest" description="Disordered" evidence="1">
    <location>
        <begin position="1"/>
        <end position="100"/>
    </location>
</feature>
<dbReference type="EMBL" id="AYRZ02000003">
    <property type="protein sequence ID" value="PHT87901.1"/>
    <property type="molecule type" value="Genomic_DNA"/>
</dbReference>